<evidence type="ECO:0000313" key="1">
    <source>
        <dbReference type="EMBL" id="KAI4326630.1"/>
    </source>
</evidence>
<gene>
    <name evidence="1" type="ORF">MLD38_031921</name>
</gene>
<comment type="caution">
    <text evidence="1">The sequence shown here is derived from an EMBL/GenBank/DDBJ whole genome shotgun (WGS) entry which is preliminary data.</text>
</comment>
<proteinExistence type="predicted"/>
<evidence type="ECO:0000313" key="2">
    <source>
        <dbReference type="Proteomes" id="UP001057402"/>
    </source>
</evidence>
<sequence length="182" mass="20465">METEAETETERKRQREEEVVGGVVVVEDEEEGVEAKKQKAGDEPPAGAVKVGFKEFGSSVDMFDYFCKLLHAWPTNVTFNKYEHGMLLDLIKKGHAEPDKKIGAGIKAFVIRYHPIWKNKCFFFVREDKSSDDFSFRKCVNHILPLPEDMRAKAEVNKALGGRNRGGGRGGGRGRGRGRGRH</sequence>
<dbReference type="Proteomes" id="UP001057402">
    <property type="component" value="Chromosome 9"/>
</dbReference>
<name>A0ACB9MVS9_9MYRT</name>
<dbReference type="EMBL" id="CM042888">
    <property type="protein sequence ID" value="KAI4326630.1"/>
    <property type="molecule type" value="Genomic_DNA"/>
</dbReference>
<protein>
    <submittedName>
        <fullName evidence="1">Uncharacterized protein</fullName>
    </submittedName>
</protein>
<keyword evidence="2" id="KW-1185">Reference proteome</keyword>
<accession>A0ACB9MVS9</accession>
<organism evidence="1 2">
    <name type="scientific">Melastoma candidum</name>
    <dbReference type="NCBI Taxonomy" id="119954"/>
    <lineage>
        <taxon>Eukaryota</taxon>
        <taxon>Viridiplantae</taxon>
        <taxon>Streptophyta</taxon>
        <taxon>Embryophyta</taxon>
        <taxon>Tracheophyta</taxon>
        <taxon>Spermatophyta</taxon>
        <taxon>Magnoliopsida</taxon>
        <taxon>eudicotyledons</taxon>
        <taxon>Gunneridae</taxon>
        <taxon>Pentapetalae</taxon>
        <taxon>rosids</taxon>
        <taxon>malvids</taxon>
        <taxon>Myrtales</taxon>
        <taxon>Melastomataceae</taxon>
        <taxon>Melastomatoideae</taxon>
        <taxon>Melastomateae</taxon>
        <taxon>Melastoma</taxon>
    </lineage>
</organism>
<reference evidence="2" key="1">
    <citation type="journal article" date="2023" name="Front. Plant Sci.">
        <title>Chromosomal-level genome assembly of Melastoma candidum provides insights into trichome evolution.</title>
        <authorList>
            <person name="Zhong Y."/>
            <person name="Wu W."/>
            <person name="Sun C."/>
            <person name="Zou P."/>
            <person name="Liu Y."/>
            <person name="Dai S."/>
            <person name="Zhou R."/>
        </authorList>
    </citation>
    <scope>NUCLEOTIDE SEQUENCE [LARGE SCALE GENOMIC DNA]</scope>
</reference>